<dbReference type="Gene3D" id="2.40.30.170">
    <property type="match status" value="1"/>
</dbReference>
<sequence>MLRLPAFTQPREAARIHSRATGFVARRLVDIGDRVEAGAVLAMISSPEVDEAVSEAQAQFAKAQADETLARSNHDRARALVESGVVSKQMYEDRRANLDVAAAARAAASARLAAARERQSFQVIRAPFEGRIVARNVERGDRVSGDAAVGQPLFELQALDPLRVVVDLPQSMALQVRPGMKADVTFPGLAGEALHAIVERASGAISTGSGSMRAELLLPNPDARIPAGMSGTAIVRVPRSAPALLLPNTAVIRQAGTSRVAVVKAERIEFRDVALGRDLGNQTEVLSGLAAGDSVVLSPNALLESGAKVRARTKGASQNPSS</sequence>
<dbReference type="SUPFAM" id="SSF111369">
    <property type="entry name" value="HlyD-like secretion proteins"/>
    <property type="match status" value="1"/>
</dbReference>
<evidence type="ECO:0000259" key="4">
    <source>
        <dbReference type="Pfam" id="PF25989"/>
    </source>
</evidence>
<dbReference type="GO" id="GO:1990281">
    <property type="term" value="C:efflux pump complex"/>
    <property type="evidence" value="ECO:0007669"/>
    <property type="project" value="TreeGrafter"/>
</dbReference>
<dbReference type="Pfam" id="PF25989">
    <property type="entry name" value="YknX_C"/>
    <property type="match status" value="1"/>
</dbReference>
<feature type="domain" description="YknX-like C-terminal permuted SH3-like" evidence="4">
    <location>
        <begin position="244"/>
        <end position="310"/>
    </location>
</feature>
<dbReference type="PANTHER" id="PTHR30469:SF37">
    <property type="entry name" value="RAGD PROTEIN"/>
    <property type="match status" value="1"/>
</dbReference>
<dbReference type="Gene3D" id="2.40.420.20">
    <property type="match status" value="1"/>
</dbReference>
<dbReference type="STRING" id="913325.N799_04160"/>
<dbReference type="EMBL" id="AVPT01000013">
    <property type="protein sequence ID" value="KGM56434.1"/>
    <property type="molecule type" value="Genomic_DNA"/>
</dbReference>
<dbReference type="AlphaFoldDB" id="A0A0A0F0Z7"/>
<dbReference type="NCBIfam" id="TIGR01730">
    <property type="entry name" value="RND_mfp"/>
    <property type="match status" value="1"/>
</dbReference>
<evidence type="ECO:0000259" key="3">
    <source>
        <dbReference type="Pfam" id="PF25973"/>
    </source>
</evidence>
<feature type="domain" description="CusB-like beta-barrel" evidence="2">
    <location>
        <begin position="164"/>
        <end position="233"/>
    </location>
</feature>
<reference evidence="5 6" key="1">
    <citation type="journal article" date="2015" name="Stand. Genomic Sci.">
        <title>Genomic information of the arsenic-resistant bacterium Lysobacter arseniciresistens type strain ZS79(T) and comparison of Lysobacter draft genomes.</title>
        <authorList>
            <person name="Liu L."/>
            <person name="Zhang S."/>
            <person name="Luo M."/>
            <person name="Wang G."/>
        </authorList>
    </citation>
    <scope>NUCLEOTIDE SEQUENCE [LARGE SCALE GENOMIC DNA]</scope>
    <source>
        <strain evidence="5 6">ZS79</strain>
    </source>
</reference>
<evidence type="ECO:0000256" key="1">
    <source>
        <dbReference type="ARBA" id="ARBA00009477"/>
    </source>
</evidence>
<accession>A0A0A0F0Z7</accession>
<dbReference type="Gene3D" id="2.40.50.100">
    <property type="match status" value="1"/>
</dbReference>
<dbReference type="PANTHER" id="PTHR30469">
    <property type="entry name" value="MULTIDRUG RESISTANCE PROTEIN MDTA"/>
    <property type="match status" value="1"/>
</dbReference>
<proteinExistence type="inferred from homology"/>
<comment type="similarity">
    <text evidence="1">Belongs to the membrane fusion protein (MFP) (TC 8.A.1) family.</text>
</comment>
<evidence type="ECO:0000313" key="5">
    <source>
        <dbReference type="EMBL" id="KGM56434.1"/>
    </source>
</evidence>
<dbReference type="Proteomes" id="UP000029989">
    <property type="component" value="Unassembled WGS sequence"/>
</dbReference>
<dbReference type="InterPro" id="IPR058647">
    <property type="entry name" value="BSH_CzcB-like"/>
</dbReference>
<dbReference type="InterPro" id="IPR058637">
    <property type="entry name" value="YknX-like_C"/>
</dbReference>
<organism evidence="5 6">
    <name type="scientific">Lysobacter arseniciresistens ZS79</name>
    <dbReference type="NCBI Taxonomy" id="913325"/>
    <lineage>
        <taxon>Bacteria</taxon>
        <taxon>Pseudomonadati</taxon>
        <taxon>Pseudomonadota</taxon>
        <taxon>Gammaproteobacteria</taxon>
        <taxon>Lysobacterales</taxon>
        <taxon>Lysobacteraceae</taxon>
        <taxon>Novilysobacter</taxon>
    </lineage>
</organism>
<dbReference type="Gene3D" id="1.10.287.470">
    <property type="entry name" value="Helix hairpin bin"/>
    <property type="match status" value="1"/>
</dbReference>
<dbReference type="eggNOG" id="COG0845">
    <property type="taxonomic scope" value="Bacteria"/>
</dbReference>
<keyword evidence="6" id="KW-1185">Reference proteome</keyword>
<evidence type="ECO:0000259" key="2">
    <source>
        <dbReference type="Pfam" id="PF25954"/>
    </source>
</evidence>
<comment type="caution">
    <text evidence="5">The sequence shown here is derived from an EMBL/GenBank/DDBJ whole genome shotgun (WGS) entry which is preliminary data.</text>
</comment>
<feature type="domain" description="CzcB-like barrel-sandwich hybrid" evidence="3">
    <location>
        <begin position="14"/>
        <end position="149"/>
    </location>
</feature>
<dbReference type="Pfam" id="PF25954">
    <property type="entry name" value="Beta-barrel_RND_2"/>
    <property type="match status" value="1"/>
</dbReference>
<protein>
    <submittedName>
        <fullName evidence="5">Uncharacterized protein</fullName>
    </submittedName>
</protein>
<name>A0A0A0F0Z7_9GAMM</name>
<evidence type="ECO:0000313" key="6">
    <source>
        <dbReference type="Proteomes" id="UP000029989"/>
    </source>
</evidence>
<dbReference type="Pfam" id="PF25973">
    <property type="entry name" value="BSH_CzcB"/>
    <property type="match status" value="1"/>
</dbReference>
<dbReference type="InterPro" id="IPR058792">
    <property type="entry name" value="Beta-barrel_RND_2"/>
</dbReference>
<gene>
    <name evidence="5" type="ORF">N799_04160</name>
</gene>
<dbReference type="GO" id="GO:0015562">
    <property type="term" value="F:efflux transmembrane transporter activity"/>
    <property type="evidence" value="ECO:0007669"/>
    <property type="project" value="TreeGrafter"/>
</dbReference>
<dbReference type="InterPro" id="IPR006143">
    <property type="entry name" value="RND_pump_MFP"/>
</dbReference>